<evidence type="ECO:0000313" key="2">
    <source>
        <dbReference type="EMBL" id="KAJ1123397.1"/>
    </source>
</evidence>
<sequence length="152" mass="17181">MHTRIPIWKKSACFVWQAPDYEELAELDRTKAKMKEYADSVRRANRSTVQEGDWVLVRQEQKRKSDSQYHEHPLKVTKQKGAMITAASDDNRITLNITQFRKCNPLPKGSVSGVKGDVTKNTPVPVKRPDPTLCSTMGELTDPTSASQPQRA</sequence>
<dbReference type="Proteomes" id="UP001066276">
    <property type="component" value="Chromosome 7"/>
</dbReference>
<keyword evidence="3" id="KW-1185">Reference proteome</keyword>
<feature type="compositionally biased region" description="Polar residues" evidence="1">
    <location>
        <begin position="142"/>
        <end position="152"/>
    </location>
</feature>
<organism evidence="2 3">
    <name type="scientific">Pleurodeles waltl</name>
    <name type="common">Iberian ribbed newt</name>
    <dbReference type="NCBI Taxonomy" id="8319"/>
    <lineage>
        <taxon>Eukaryota</taxon>
        <taxon>Metazoa</taxon>
        <taxon>Chordata</taxon>
        <taxon>Craniata</taxon>
        <taxon>Vertebrata</taxon>
        <taxon>Euteleostomi</taxon>
        <taxon>Amphibia</taxon>
        <taxon>Batrachia</taxon>
        <taxon>Caudata</taxon>
        <taxon>Salamandroidea</taxon>
        <taxon>Salamandridae</taxon>
        <taxon>Pleurodelinae</taxon>
        <taxon>Pleurodeles</taxon>
    </lineage>
</organism>
<evidence type="ECO:0000256" key="1">
    <source>
        <dbReference type="SAM" id="MobiDB-lite"/>
    </source>
</evidence>
<feature type="region of interest" description="Disordered" evidence="1">
    <location>
        <begin position="106"/>
        <end position="152"/>
    </location>
</feature>
<name>A0AAV7P7W3_PLEWA</name>
<reference evidence="2" key="1">
    <citation type="journal article" date="2022" name="bioRxiv">
        <title>Sequencing and chromosome-scale assembly of the giantPleurodeles waltlgenome.</title>
        <authorList>
            <person name="Brown T."/>
            <person name="Elewa A."/>
            <person name="Iarovenko S."/>
            <person name="Subramanian E."/>
            <person name="Araus A.J."/>
            <person name="Petzold A."/>
            <person name="Susuki M."/>
            <person name="Suzuki K.-i.T."/>
            <person name="Hayashi T."/>
            <person name="Toyoda A."/>
            <person name="Oliveira C."/>
            <person name="Osipova E."/>
            <person name="Leigh N.D."/>
            <person name="Simon A."/>
            <person name="Yun M.H."/>
        </authorList>
    </citation>
    <scope>NUCLEOTIDE SEQUENCE</scope>
    <source>
        <strain evidence="2">20211129_DDA</strain>
        <tissue evidence="2">Liver</tissue>
    </source>
</reference>
<evidence type="ECO:0000313" key="3">
    <source>
        <dbReference type="Proteomes" id="UP001066276"/>
    </source>
</evidence>
<comment type="caution">
    <text evidence="2">The sequence shown here is derived from an EMBL/GenBank/DDBJ whole genome shotgun (WGS) entry which is preliminary data.</text>
</comment>
<accession>A0AAV7P7W3</accession>
<gene>
    <name evidence="2" type="ORF">NDU88_001867</name>
</gene>
<dbReference type="AlphaFoldDB" id="A0AAV7P7W3"/>
<dbReference type="EMBL" id="JANPWB010000011">
    <property type="protein sequence ID" value="KAJ1123397.1"/>
    <property type="molecule type" value="Genomic_DNA"/>
</dbReference>
<proteinExistence type="predicted"/>
<protein>
    <submittedName>
        <fullName evidence="2">Uncharacterized protein</fullName>
    </submittedName>
</protein>